<gene>
    <name evidence="2" type="ORF">EVAR_87277_1</name>
</gene>
<name>A0A4C1VUS6_EUMVA</name>
<sequence>MLNLLPIGEYSGMPDKQQNNRHAEYPRRQQAGVFMMVSDDVDNGMKSKLSTNDHRYLLLRLFEHAWLFCRLFLSIFIEQS</sequence>
<dbReference type="EMBL" id="BGZK01000426">
    <property type="protein sequence ID" value="GBP42898.1"/>
    <property type="molecule type" value="Genomic_DNA"/>
</dbReference>
<dbReference type="Proteomes" id="UP000299102">
    <property type="component" value="Unassembled WGS sequence"/>
</dbReference>
<protein>
    <submittedName>
        <fullName evidence="2">Uncharacterized protein</fullName>
    </submittedName>
</protein>
<keyword evidence="3" id="KW-1185">Reference proteome</keyword>
<evidence type="ECO:0000313" key="3">
    <source>
        <dbReference type="Proteomes" id="UP000299102"/>
    </source>
</evidence>
<comment type="caution">
    <text evidence="2">The sequence shown here is derived from an EMBL/GenBank/DDBJ whole genome shotgun (WGS) entry which is preliminary data.</text>
</comment>
<proteinExistence type="predicted"/>
<evidence type="ECO:0000256" key="1">
    <source>
        <dbReference type="SAM" id="MobiDB-lite"/>
    </source>
</evidence>
<organism evidence="2 3">
    <name type="scientific">Eumeta variegata</name>
    <name type="common">Bagworm moth</name>
    <name type="synonym">Eumeta japonica</name>
    <dbReference type="NCBI Taxonomy" id="151549"/>
    <lineage>
        <taxon>Eukaryota</taxon>
        <taxon>Metazoa</taxon>
        <taxon>Ecdysozoa</taxon>
        <taxon>Arthropoda</taxon>
        <taxon>Hexapoda</taxon>
        <taxon>Insecta</taxon>
        <taxon>Pterygota</taxon>
        <taxon>Neoptera</taxon>
        <taxon>Endopterygota</taxon>
        <taxon>Lepidoptera</taxon>
        <taxon>Glossata</taxon>
        <taxon>Ditrysia</taxon>
        <taxon>Tineoidea</taxon>
        <taxon>Psychidae</taxon>
        <taxon>Oiketicinae</taxon>
        <taxon>Eumeta</taxon>
    </lineage>
</organism>
<reference evidence="2 3" key="1">
    <citation type="journal article" date="2019" name="Commun. Biol.">
        <title>The bagworm genome reveals a unique fibroin gene that provides high tensile strength.</title>
        <authorList>
            <person name="Kono N."/>
            <person name="Nakamura H."/>
            <person name="Ohtoshi R."/>
            <person name="Tomita M."/>
            <person name="Numata K."/>
            <person name="Arakawa K."/>
        </authorList>
    </citation>
    <scope>NUCLEOTIDE SEQUENCE [LARGE SCALE GENOMIC DNA]</scope>
</reference>
<evidence type="ECO:0000313" key="2">
    <source>
        <dbReference type="EMBL" id="GBP42898.1"/>
    </source>
</evidence>
<accession>A0A4C1VUS6</accession>
<dbReference type="AlphaFoldDB" id="A0A4C1VUS6"/>
<feature type="region of interest" description="Disordered" evidence="1">
    <location>
        <begin position="1"/>
        <end position="24"/>
    </location>
</feature>